<proteinExistence type="predicted"/>
<dbReference type="PANTHER" id="PTHR22870:SF408">
    <property type="entry name" value="OS09G0560450 PROTEIN"/>
    <property type="match status" value="1"/>
</dbReference>
<dbReference type="EMBL" id="ML978155">
    <property type="protein sequence ID" value="KAF2036409.1"/>
    <property type="molecule type" value="Genomic_DNA"/>
</dbReference>
<evidence type="ECO:0000313" key="3">
    <source>
        <dbReference type="EMBL" id="KAF2036409.1"/>
    </source>
</evidence>
<dbReference type="Gene3D" id="2.130.10.30">
    <property type="entry name" value="Regulator of chromosome condensation 1/beta-lactamase-inhibitor protein II"/>
    <property type="match status" value="1"/>
</dbReference>
<dbReference type="Pfam" id="PF00415">
    <property type="entry name" value="RCC1"/>
    <property type="match status" value="1"/>
</dbReference>
<keyword evidence="1" id="KW-0677">Repeat</keyword>
<dbReference type="AlphaFoldDB" id="A0A9P4HLF3"/>
<evidence type="ECO:0000313" key="4">
    <source>
        <dbReference type="Proteomes" id="UP000799777"/>
    </source>
</evidence>
<feature type="region of interest" description="Disordered" evidence="2">
    <location>
        <begin position="1"/>
        <end position="25"/>
    </location>
</feature>
<organism evidence="3 4">
    <name type="scientific">Setomelanomma holmii</name>
    <dbReference type="NCBI Taxonomy" id="210430"/>
    <lineage>
        <taxon>Eukaryota</taxon>
        <taxon>Fungi</taxon>
        <taxon>Dikarya</taxon>
        <taxon>Ascomycota</taxon>
        <taxon>Pezizomycotina</taxon>
        <taxon>Dothideomycetes</taxon>
        <taxon>Pleosporomycetidae</taxon>
        <taxon>Pleosporales</taxon>
        <taxon>Pleosporineae</taxon>
        <taxon>Phaeosphaeriaceae</taxon>
        <taxon>Setomelanomma</taxon>
    </lineage>
</organism>
<dbReference type="OrthoDB" id="5370059at2759"/>
<dbReference type="InterPro" id="IPR051210">
    <property type="entry name" value="Ub_ligase/GEF_domain"/>
</dbReference>
<accession>A0A9P4HLF3</accession>
<feature type="compositionally biased region" description="Polar residues" evidence="2">
    <location>
        <begin position="14"/>
        <end position="25"/>
    </location>
</feature>
<dbReference type="PANTHER" id="PTHR22870">
    <property type="entry name" value="REGULATOR OF CHROMOSOME CONDENSATION"/>
    <property type="match status" value="1"/>
</dbReference>
<dbReference type="InterPro" id="IPR009091">
    <property type="entry name" value="RCC1/BLIP-II"/>
</dbReference>
<reference evidence="3" key="1">
    <citation type="journal article" date="2020" name="Stud. Mycol.">
        <title>101 Dothideomycetes genomes: a test case for predicting lifestyles and emergence of pathogens.</title>
        <authorList>
            <person name="Haridas S."/>
            <person name="Albert R."/>
            <person name="Binder M."/>
            <person name="Bloem J."/>
            <person name="Labutti K."/>
            <person name="Salamov A."/>
            <person name="Andreopoulos B."/>
            <person name="Baker S."/>
            <person name="Barry K."/>
            <person name="Bills G."/>
            <person name="Bluhm B."/>
            <person name="Cannon C."/>
            <person name="Castanera R."/>
            <person name="Culley D."/>
            <person name="Daum C."/>
            <person name="Ezra D."/>
            <person name="Gonzalez J."/>
            <person name="Henrissat B."/>
            <person name="Kuo A."/>
            <person name="Liang C."/>
            <person name="Lipzen A."/>
            <person name="Lutzoni F."/>
            <person name="Magnuson J."/>
            <person name="Mondo S."/>
            <person name="Nolan M."/>
            <person name="Ohm R."/>
            <person name="Pangilinan J."/>
            <person name="Park H.-J."/>
            <person name="Ramirez L."/>
            <person name="Alfaro M."/>
            <person name="Sun H."/>
            <person name="Tritt A."/>
            <person name="Yoshinaga Y."/>
            <person name="Zwiers L.-H."/>
            <person name="Turgeon B."/>
            <person name="Goodwin S."/>
            <person name="Spatafora J."/>
            <person name="Crous P."/>
            <person name="Grigoriev I."/>
        </authorList>
    </citation>
    <scope>NUCLEOTIDE SEQUENCE</scope>
    <source>
        <strain evidence="3">CBS 110217</strain>
    </source>
</reference>
<dbReference type="InterPro" id="IPR000408">
    <property type="entry name" value="Reg_chr_condens"/>
</dbReference>
<comment type="caution">
    <text evidence="3">The sequence shown here is derived from an EMBL/GenBank/DDBJ whole genome shotgun (WGS) entry which is preliminary data.</text>
</comment>
<sequence length="419" mass="45618">MELHIFGHGALSPDQRQSPDLEQPSSEALSSTTCILRAKAIKILWLSWCDAVIAYQSSTNSDPDTDRWTIIYHGTSLTPTQAIDLTTLETINTAINTANRTIDFFGSTMHDGIRGYIILQHQETRNEVTLFATDLEIEAGIPEVQTYPMKGDVTTTAIRVQSSGHVLISTQSTNMNETKILRLGDISDLRAHLSSPSFSTASVQVLSTLTPSGWCTNATSSTAIDPKGRIHTATHDMRYPKCLGRSHEGSLKFEPTPYLSETRVKKIASGGYMTAAISEDGELFLWGQACPGTEEELDVLSGLTGLNGEDKEVKLTAVFVDEDQDDFVKLMTVRIDGRDAVVANVAVGHGYVLVAAEVQEEGGEIERRVFGAGDNSKGQLGTGSGKSFLEKFEEVKWLRDKKVVQMAAAGWTTGAIIEE</sequence>
<gene>
    <name evidence="3" type="ORF">EK21DRAFT_96329</name>
</gene>
<dbReference type="Proteomes" id="UP000799777">
    <property type="component" value="Unassembled WGS sequence"/>
</dbReference>
<evidence type="ECO:0000256" key="1">
    <source>
        <dbReference type="ARBA" id="ARBA00022737"/>
    </source>
</evidence>
<evidence type="ECO:0000256" key="2">
    <source>
        <dbReference type="SAM" id="MobiDB-lite"/>
    </source>
</evidence>
<protein>
    <submittedName>
        <fullName evidence="3">Uncharacterized protein</fullName>
    </submittedName>
</protein>
<name>A0A9P4HLF3_9PLEO</name>
<keyword evidence="4" id="KW-1185">Reference proteome</keyword>
<dbReference type="SUPFAM" id="SSF50985">
    <property type="entry name" value="RCC1/BLIP-II"/>
    <property type="match status" value="1"/>
</dbReference>